<comment type="cofactor">
    <cofactor evidence="7">
        <name>Mg(2+)</name>
        <dbReference type="ChEBI" id="CHEBI:18420"/>
    </cofactor>
</comment>
<feature type="transmembrane region" description="Helical" evidence="8">
    <location>
        <begin position="162"/>
        <end position="180"/>
    </location>
</feature>
<evidence type="ECO:0000256" key="5">
    <source>
        <dbReference type="ARBA" id="ARBA00022989"/>
    </source>
</evidence>
<feature type="binding site" evidence="7">
    <location>
        <position position="154"/>
    </location>
    <ligand>
        <name>Mg(2+)</name>
        <dbReference type="ChEBI" id="CHEBI:18420"/>
    </ligand>
</feature>
<keyword evidence="7" id="KW-0460">Magnesium</keyword>
<keyword evidence="2" id="KW-1003">Cell membrane</keyword>
<feature type="transmembrane region" description="Helical" evidence="8">
    <location>
        <begin position="319"/>
        <end position="340"/>
    </location>
</feature>
<gene>
    <name evidence="9" type="ORF">Rain11_2037</name>
</gene>
<dbReference type="PANTHER" id="PTHR22926">
    <property type="entry name" value="PHOSPHO-N-ACETYLMURAMOYL-PENTAPEPTIDE-TRANSFERASE"/>
    <property type="match status" value="1"/>
</dbReference>
<sequence length="371" mass="41205">MIFILIVTFIASLAIAWVSIPAIIKVAEQKHLYDEPDELRKIHIRKVPTLGGIAIFAGTVISATFFAHQSKNLDLGTFLSAITILFFTGIKDDIIPLTPYKKFLAQMLAVCIVVFWGDVQLSSLYGFFFTYDAPPLVLYAATIFTMIVIINAFNLIDGINGLAGGIACIVISTFGIWFFRHSEESLAIWAIATCGATLGFLRYNFTGRIFMGDTGSLILGFISAVFAIKFIEMNKTEVSFVGGKAPLFAIAVLVIPLFDTLRVFLVRAAQGKSPFSGDRNHLHHLLLDVGCSHLQASFILYALNIFVIIAAYFANLLNVYVYFAILFAIMLSFTQALLVLRKKRNIQKSLNNPSQTIASYPYEFTTHYEKN</sequence>
<evidence type="ECO:0000256" key="8">
    <source>
        <dbReference type="SAM" id="Phobius"/>
    </source>
</evidence>
<keyword evidence="4 8" id="KW-0812">Transmembrane</keyword>
<protein>
    <submittedName>
        <fullName evidence="9">UDP-N-acetylmuramyl pentapeptide phosphotransferase/UDP-N-acetylglucosamine-1-phosphate transferase</fullName>
    </submittedName>
</protein>
<organism evidence="9 10">
    <name type="scientific">Raineya orbicola</name>
    <dbReference type="NCBI Taxonomy" id="2016530"/>
    <lineage>
        <taxon>Bacteria</taxon>
        <taxon>Pseudomonadati</taxon>
        <taxon>Bacteroidota</taxon>
        <taxon>Cytophagia</taxon>
        <taxon>Cytophagales</taxon>
        <taxon>Raineyaceae</taxon>
        <taxon>Raineya</taxon>
    </lineage>
</organism>
<dbReference type="AlphaFoldDB" id="A0A2N3IAN6"/>
<dbReference type="Pfam" id="PF00953">
    <property type="entry name" value="Glycos_transf_4"/>
    <property type="match status" value="1"/>
</dbReference>
<reference evidence="9 10" key="1">
    <citation type="submission" date="2017-06" db="EMBL/GenBank/DDBJ databases">
        <title>Raineya orbicola gen. nov., sp. nov. a slightly thermophilic bacterium of the phylum Bacteroidetes and the description of Raineyaceae fam. nov.</title>
        <authorList>
            <person name="Albuquerque L."/>
            <person name="Polonia A.R.M."/>
            <person name="Barroso C."/>
            <person name="Froufe H.J.C."/>
            <person name="Lage O."/>
            <person name="Lobo-Da-Cunha A."/>
            <person name="Egas C."/>
            <person name="Da Costa M.S."/>
        </authorList>
    </citation>
    <scope>NUCLEOTIDE SEQUENCE [LARGE SCALE GENOMIC DNA]</scope>
    <source>
        <strain evidence="9 10">SPSPC-11</strain>
    </source>
</reference>
<feature type="transmembrane region" description="Helical" evidence="8">
    <location>
        <begin position="103"/>
        <end position="130"/>
    </location>
</feature>
<dbReference type="GO" id="GO:0071555">
    <property type="term" value="P:cell wall organization"/>
    <property type="evidence" value="ECO:0007669"/>
    <property type="project" value="TreeGrafter"/>
</dbReference>
<dbReference type="GO" id="GO:0005886">
    <property type="term" value="C:plasma membrane"/>
    <property type="evidence" value="ECO:0007669"/>
    <property type="project" value="UniProtKB-SubCell"/>
</dbReference>
<keyword evidence="3 9" id="KW-0808">Transferase</keyword>
<dbReference type="GO" id="GO:0009103">
    <property type="term" value="P:lipopolysaccharide biosynthetic process"/>
    <property type="evidence" value="ECO:0007669"/>
    <property type="project" value="TreeGrafter"/>
</dbReference>
<dbReference type="EMBL" id="NKXO01000034">
    <property type="protein sequence ID" value="PKQ67424.1"/>
    <property type="molecule type" value="Genomic_DNA"/>
</dbReference>
<feature type="transmembrane region" description="Helical" evidence="8">
    <location>
        <begin position="73"/>
        <end position="91"/>
    </location>
</feature>
<feature type="transmembrane region" description="Helical" evidence="8">
    <location>
        <begin position="285"/>
        <end position="313"/>
    </location>
</feature>
<keyword evidence="7" id="KW-0479">Metal-binding</keyword>
<evidence type="ECO:0000256" key="1">
    <source>
        <dbReference type="ARBA" id="ARBA00004651"/>
    </source>
</evidence>
<feature type="binding site" evidence="7">
    <location>
        <position position="213"/>
    </location>
    <ligand>
        <name>Mg(2+)</name>
        <dbReference type="ChEBI" id="CHEBI:18420"/>
    </ligand>
</feature>
<accession>A0A2N3IAN6</accession>
<feature type="transmembrane region" description="Helical" evidence="8">
    <location>
        <begin position="136"/>
        <end position="155"/>
    </location>
</feature>
<feature type="transmembrane region" description="Helical" evidence="8">
    <location>
        <begin position="217"/>
        <end position="233"/>
    </location>
</feature>
<feature type="transmembrane region" description="Helical" evidence="8">
    <location>
        <begin position="47"/>
        <end position="67"/>
    </location>
</feature>
<keyword evidence="6 8" id="KW-0472">Membrane</keyword>
<dbReference type="GO" id="GO:0016780">
    <property type="term" value="F:phosphotransferase activity, for other substituted phosphate groups"/>
    <property type="evidence" value="ECO:0007669"/>
    <property type="project" value="InterPro"/>
</dbReference>
<evidence type="ECO:0000256" key="7">
    <source>
        <dbReference type="PIRSR" id="PIRSR600715-1"/>
    </source>
</evidence>
<evidence type="ECO:0000256" key="2">
    <source>
        <dbReference type="ARBA" id="ARBA00022475"/>
    </source>
</evidence>
<feature type="transmembrane region" description="Helical" evidence="8">
    <location>
        <begin position="6"/>
        <end position="27"/>
    </location>
</feature>
<dbReference type="PANTHER" id="PTHR22926:SF3">
    <property type="entry name" value="UNDECAPRENYL-PHOSPHATE ALPHA-N-ACETYLGLUCOSAMINYL 1-PHOSPHATE TRANSFERASE"/>
    <property type="match status" value="1"/>
</dbReference>
<evidence type="ECO:0000256" key="6">
    <source>
        <dbReference type="ARBA" id="ARBA00023136"/>
    </source>
</evidence>
<dbReference type="GO" id="GO:0046872">
    <property type="term" value="F:metal ion binding"/>
    <property type="evidence" value="ECO:0007669"/>
    <property type="project" value="UniProtKB-KW"/>
</dbReference>
<evidence type="ECO:0000256" key="4">
    <source>
        <dbReference type="ARBA" id="ARBA00022692"/>
    </source>
</evidence>
<keyword evidence="5 8" id="KW-1133">Transmembrane helix</keyword>
<evidence type="ECO:0000313" key="10">
    <source>
        <dbReference type="Proteomes" id="UP000233387"/>
    </source>
</evidence>
<comment type="caution">
    <text evidence="9">The sequence shown here is derived from an EMBL/GenBank/DDBJ whole genome shotgun (WGS) entry which is preliminary data.</text>
</comment>
<dbReference type="CDD" id="cd06853">
    <property type="entry name" value="GT_WecA_like"/>
    <property type="match status" value="1"/>
</dbReference>
<feature type="transmembrane region" description="Helical" evidence="8">
    <location>
        <begin position="186"/>
        <end position="205"/>
    </location>
</feature>
<dbReference type="GO" id="GO:0044038">
    <property type="term" value="P:cell wall macromolecule biosynthetic process"/>
    <property type="evidence" value="ECO:0007669"/>
    <property type="project" value="TreeGrafter"/>
</dbReference>
<proteinExistence type="predicted"/>
<dbReference type="InterPro" id="IPR000715">
    <property type="entry name" value="Glycosyl_transferase_4"/>
</dbReference>
<dbReference type="Proteomes" id="UP000233387">
    <property type="component" value="Unassembled WGS sequence"/>
</dbReference>
<comment type="subcellular location">
    <subcellularLocation>
        <location evidence="1">Cell membrane</location>
        <topology evidence="1">Multi-pass membrane protein</topology>
    </subcellularLocation>
</comment>
<feature type="transmembrane region" description="Helical" evidence="8">
    <location>
        <begin position="245"/>
        <end position="265"/>
    </location>
</feature>
<keyword evidence="10" id="KW-1185">Reference proteome</keyword>
<name>A0A2N3IAN6_9BACT</name>
<evidence type="ECO:0000256" key="3">
    <source>
        <dbReference type="ARBA" id="ARBA00022679"/>
    </source>
</evidence>
<evidence type="ECO:0000313" key="9">
    <source>
        <dbReference type="EMBL" id="PKQ67424.1"/>
    </source>
</evidence>